<evidence type="ECO:0000256" key="1">
    <source>
        <dbReference type="SAM" id="MobiDB-lite"/>
    </source>
</evidence>
<dbReference type="AlphaFoldDB" id="H1KCD5"/>
<evidence type="ECO:0000313" key="2">
    <source>
        <dbReference type="EMBL" id="EHP94759.1"/>
    </source>
</evidence>
<dbReference type="EMBL" id="AGJK01000004">
    <property type="protein sequence ID" value="EHP94759.1"/>
    <property type="molecule type" value="Genomic_DNA"/>
</dbReference>
<evidence type="ECO:0000313" key="3">
    <source>
        <dbReference type="Proteomes" id="UP000004382"/>
    </source>
</evidence>
<dbReference type="RefSeq" id="WP_003596425.1">
    <property type="nucleotide sequence ID" value="NZ_AGJK01000004.1"/>
</dbReference>
<comment type="caution">
    <text evidence="2">The sequence shown here is derived from an EMBL/GenBank/DDBJ whole genome shotgun (WGS) entry which is preliminary data.</text>
</comment>
<feature type="compositionally biased region" description="Polar residues" evidence="1">
    <location>
        <begin position="356"/>
        <end position="366"/>
    </location>
</feature>
<protein>
    <submittedName>
        <fullName evidence="2">Uncharacterized protein</fullName>
    </submittedName>
</protein>
<organism evidence="2 3">
    <name type="scientific">Methylorubrum extorquens DSM 13060</name>
    <dbReference type="NCBI Taxonomy" id="882800"/>
    <lineage>
        <taxon>Bacteria</taxon>
        <taxon>Pseudomonadati</taxon>
        <taxon>Pseudomonadota</taxon>
        <taxon>Alphaproteobacteria</taxon>
        <taxon>Hyphomicrobiales</taxon>
        <taxon>Methylobacteriaceae</taxon>
        <taxon>Methylorubrum</taxon>
    </lineage>
</organism>
<sequence length="366" mass="40085">MNAVATCPVRAILPLDVLDRGGMPHRINVRVEGSIPVVGEDLPIVARVRLAGTAIMAGGGWPRGPERLVEYAGLHGRTYTSVQLPYELEPGGQYPAQGLSLVGREADITGVLAFGSPYHAATGRRDWATPGETSVSWERGLADRYDLTWAEPVVASFQKGAADNLLFAGGRLYKSTPLPRWWANASGNEIVLESRAKTTYSRNADVFDLDRLEDARLYMTLVPRVRRDPVRVGGAIEHVAQPYLACGRDDLCARIAPWIANRFARYLADLPGDLVRHAHDAANYTTGGLIERERLLPALCELLERSSALPPTRRGEFPEEAVRDLLIRLNRIDGVPRYREQPQVPGSASKAFEPQVPSSAQQLGPA</sequence>
<gene>
    <name evidence="2" type="ORF">MetexDRAFT_0297</name>
</gene>
<dbReference type="Proteomes" id="UP000004382">
    <property type="component" value="Unassembled WGS sequence"/>
</dbReference>
<proteinExistence type="predicted"/>
<name>H1KCD5_METEX</name>
<accession>H1KCD5</accession>
<feature type="region of interest" description="Disordered" evidence="1">
    <location>
        <begin position="338"/>
        <end position="366"/>
    </location>
</feature>
<reference evidence="2 3" key="1">
    <citation type="submission" date="2011-09" db="EMBL/GenBank/DDBJ databases">
        <title>The draft genome of Methylobacterium extorquens DSM 13060.</title>
        <authorList>
            <consortium name="US DOE Joint Genome Institute (JGI-PGF)"/>
            <person name="Lucas S."/>
            <person name="Han J."/>
            <person name="Lapidus A."/>
            <person name="Cheng J.-F."/>
            <person name="Goodwin L."/>
            <person name="Pitluck S."/>
            <person name="Peters L."/>
            <person name="Land M.L."/>
            <person name="Hauser L."/>
            <person name="Koskimaki J."/>
            <person name="Halonen O."/>
            <person name="Pirttila A."/>
            <person name="Frank C."/>
            <person name="Woyke T.J."/>
        </authorList>
    </citation>
    <scope>NUCLEOTIDE SEQUENCE [LARGE SCALE GENOMIC DNA]</scope>
    <source>
        <strain evidence="2 3">DSM 13060</strain>
    </source>
</reference>